<sequence>MTHDASRTRVLFMGRKPVAAEALRWLLARDDVQVVGVITDSHLSVSPTSDVARAAGVPILDRDDMEAKVAAGELHVDLGLSMLYWQKIRRPLLGRCCRGVVNFHPAPLPEYKGTAGYNLAILEDRPEWAVTAHYVDEDIDTGAIIEVRAFPVDRDHETARSLEAKSQPRLLAQFQAVTERLLADPAPLPTTPNRGGRYVSRAEMEAMKEVRDGDDVERKIRAFWFPPYDGAYRMVNGVKCTLVSRAILQSLADPSTSNLFTDPS</sequence>
<dbReference type="GO" id="GO:0005829">
    <property type="term" value="C:cytosol"/>
    <property type="evidence" value="ECO:0007669"/>
    <property type="project" value="TreeGrafter"/>
</dbReference>
<dbReference type="CDD" id="cd08369">
    <property type="entry name" value="FMT_core"/>
    <property type="match status" value="1"/>
</dbReference>
<dbReference type="GO" id="GO:0004479">
    <property type="term" value="F:methionyl-tRNA formyltransferase activity"/>
    <property type="evidence" value="ECO:0007669"/>
    <property type="project" value="TreeGrafter"/>
</dbReference>
<evidence type="ECO:0000259" key="1">
    <source>
        <dbReference type="Pfam" id="PF00551"/>
    </source>
</evidence>
<dbReference type="Proteomes" id="UP001108027">
    <property type="component" value="Unassembled WGS sequence"/>
</dbReference>
<accession>A0A9Q3UP28</accession>
<evidence type="ECO:0000313" key="2">
    <source>
        <dbReference type="EMBL" id="MCC4308854.1"/>
    </source>
</evidence>
<dbReference type="PANTHER" id="PTHR11138:SF5">
    <property type="entry name" value="METHIONYL-TRNA FORMYLTRANSFERASE, MITOCHONDRIAL"/>
    <property type="match status" value="1"/>
</dbReference>
<name>A0A9Q3UP28_9GAMM</name>
<organism evidence="2 3">
    <name type="scientific">Alloalcanivorax marinus</name>
    <dbReference type="NCBI Taxonomy" id="1177169"/>
    <lineage>
        <taxon>Bacteria</taxon>
        <taxon>Pseudomonadati</taxon>
        <taxon>Pseudomonadota</taxon>
        <taxon>Gammaproteobacteria</taxon>
        <taxon>Oceanospirillales</taxon>
        <taxon>Alcanivoracaceae</taxon>
        <taxon>Alloalcanivorax</taxon>
    </lineage>
</organism>
<comment type="caution">
    <text evidence="2">The sequence shown here is derived from an EMBL/GenBank/DDBJ whole genome shotgun (WGS) entry which is preliminary data.</text>
</comment>
<dbReference type="SUPFAM" id="SSF53328">
    <property type="entry name" value="Formyltransferase"/>
    <property type="match status" value="1"/>
</dbReference>
<keyword evidence="3" id="KW-1185">Reference proteome</keyword>
<feature type="domain" description="Formyl transferase N-terminal" evidence="1">
    <location>
        <begin position="64"/>
        <end position="166"/>
    </location>
</feature>
<evidence type="ECO:0000313" key="3">
    <source>
        <dbReference type="Proteomes" id="UP001108027"/>
    </source>
</evidence>
<dbReference type="InterPro" id="IPR036477">
    <property type="entry name" value="Formyl_transf_N_sf"/>
</dbReference>
<gene>
    <name evidence="2" type="ORF">LL252_09765</name>
</gene>
<dbReference type="RefSeq" id="WP_228233873.1">
    <property type="nucleotide sequence ID" value="NZ_JAJGNA010000009.1"/>
</dbReference>
<proteinExistence type="predicted"/>
<dbReference type="Pfam" id="PF00551">
    <property type="entry name" value="Formyl_trans_N"/>
    <property type="match status" value="1"/>
</dbReference>
<dbReference type="PANTHER" id="PTHR11138">
    <property type="entry name" value="METHIONYL-TRNA FORMYLTRANSFERASE"/>
    <property type="match status" value="1"/>
</dbReference>
<dbReference type="Gene3D" id="3.40.50.12230">
    <property type="match status" value="1"/>
</dbReference>
<dbReference type="AlphaFoldDB" id="A0A9Q3UP28"/>
<dbReference type="EMBL" id="JAJGNA010000009">
    <property type="protein sequence ID" value="MCC4308854.1"/>
    <property type="molecule type" value="Genomic_DNA"/>
</dbReference>
<protein>
    <recommendedName>
        <fullName evidence="1">Formyl transferase N-terminal domain-containing protein</fullName>
    </recommendedName>
</protein>
<dbReference type="InterPro" id="IPR002376">
    <property type="entry name" value="Formyl_transf_N"/>
</dbReference>
<reference evidence="2" key="1">
    <citation type="submission" date="2021-10" db="EMBL/GenBank/DDBJ databases">
        <title>The diversity and Nitrogen Metabolism of Culturable Nitrate-Utilizing Bacteria Within the Oxygen Minimum Zone of the Changjiang (Yangtze River)Estuary.</title>
        <authorList>
            <person name="Zhang D."/>
            <person name="Zheng J."/>
            <person name="Liu S."/>
            <person name="He W."/>
        </authorList>
    </citation>
    <scope>NUCLEOTIDE SEQUENCE</scope>
    <source>
        <strain evidence="2">FXH-223</strain>
    </source>
</reference>